<evidence type="ECO:0000313" key="1">
    <source>
        <dbReference type="EMBL" id="RGT32358.1"/>
    </source>
</evidence>
<sequence>MVMKLASKIKDGRINATNVLLDMSIKEYLSVARDIIKNNEFQRKRVKSSSTVYALLKKDLRSNCTMPPIVLAVKAEKMNHLLNHNDINEEQIKDLFKPDNLIILDGLQRTYTILDLESELVKEHDDETLDRVLNNSIRVEIYLGINKIGILYRMLTLNTGQTPMSIRHQIEILYSDYLDKSINDITLLRETDSRPIKNIGDYQFRDVIEGFNSYLDRDELGINRNELLENIQNLEKLALENSSSDLFKDYIITYNKFLSKINSFDEDWAVNKENLNISSVFGKDTLHIFTKSQVLSGFGAAIGKLKDNEVIKDFGTISEDIDKLILSKDNTSFDAVMNILLCKLDVIKNKAKKIGLEQRMFFTYFFRELFNPNSDSYLNIKQAIETGFYKYSSLI</sequence>
<gene>
    <name evidence="1" type="ORF">DWX38_10950</name>
</gene>
<accession>A0A412N3I3</accession>
<protein>
    <submittedName>
        <fullName evidence="1">Uncharacterized protein</fullName>
    </submittedName>
</protein>
<organism evidence="1 2">
    <name type="scientific">Bacteroides clarus</name>
    <dbReference type="NCBI Taxonomy" id="626929"/>
    <lineage>
        <taxon>Bacteria</taxon>
        <taxon>Pseudomonadati</taxon>
        <taxon>Bacteroidota</taxon>
        <taxon>Bacteroidia</taxon>
        <taxon>Bacteroidales</taxon>
        <taxon>Bacteroidaceae</taxon>
        <taxon>Bacteroides</taxon>
    </lineage>
</organism>
<dbReference type="Proteomes" id="UP000285159">
    <property type="component" value="Unassembled WGS sequence"/>
</dbReference>
<reference evidence="1 2" key="1">
    <citation type="submission" date="2018-08" db="EMBL/GenBank/DDBJ databases">
        <title>A genome reference for cultivated species of the human gut microbiota.</title>
        <authorList>
            <person name="Zou Y."/>
            <person name="Xue W."/>
            <person name="Luo G."/>
        </authorList>
    </citation>
    <scope>NUCLEOTIDE SEQUENCE [LARGE SCALE GENOMIC DNA]</scope>
    <source>
        <strain evidence="1 2">AF19-1AC</strain>
    </source>
</reference>
<proteinExistence type="predicted"/>
<dbReference type="EMBL" id="QRWP01000008">
    <property type="protein sequence ID" value="RGT32358.1"/>
    <property type="molecule type" value="Genomic_DNA"/>
</dbReference>
<comment type="caution">
    <text evidence="1">The sequence shown here is derived from an EMBL/GenBank/DDBJ whole genome shotgun (WGS) entry which is preliminary data.</text>
</comment>
<name>A0A412N3I3_9BACE</name>
<evidence type="ECO:0000313" key="2">
    <source>
        <dbReference type="Proteomes" id="UP000285159"/>
    </source>
</evidence>
<dbReference type="AlphaFoldDB" id="A0A412N3I3"/>